<comment type="caution">
    <text evidence="1">The sequence shown here is derived from an EMBL/GenBank/DDBJ whole genome shotgun (WGS) entry which is preliminary data.</text>
</comment>
<reference evidence="2" key="1">
    <citation type="journal article" date="2019" name="Int. J. Syst. Evol. Microbiol.">
        <title>The Global Catalogue of Microorganisms (GCM) 10K type strain sequencing project: providing services to taxonomists for standard genome sequencing and annotation.</title>
        <authorList>
            <consortium name="The Broad Institute Genomics Platform"/>
            <consortium name="The Broad Institute Genome Sequencing Center for Infectious Disease"/>
            <person name="Wu L."/>
            <person name="Ma J."/>
        </authorList>
    </citation>
    <scope>NUCLEOTIDE SEQUENCE [LARGE SCALE GENOMIC DNA]</scope>
    <source>
        <strain evidence="2">JCM 17919</strain>
    </source>
</reference>
<sequence length="89" mass="9917">MSFYTPEDLLRYIYKEMAPDEAAAVDAELAGNWALREKLAVLRSAHDRLNSIVETPRTETVLNILRYAQATQPSPLSPEGGTKVAQSLR</sequence>
<proteinExistence type="predicted"/>
<evidence type="ECO:0000313" key="2">
    <source>
        <dbReference type="Proteomes" id="UP001501725"/>
    </source>
</evidence>
<protein>
    <recommendedName>
        <fullName evidence="3">Anti-sigma factor</fullName>
    </recommendedName>
</protein>
<dbReference type="RefSeq" id="WP_345252594.1">
    <property type="nucleotide sequence ID" value="NZ_BAABGY010000001.1"/>
</dbReference>
<name>A0ABP8G4K9_9BACT</name>
<dbReference type="EMBL" id="BAABGY010000001">
    <property type="protein sequence ID" value="GAA4317213.1"/>
    <property type="molecule type" value="Genomic_DNA"/>
</dbReference>
<organism evidence="1 2">
    <name type="scientific">Flaviaesturariibacter amylovorans</name>
    <dbReference type="NCBI Taxonomy" id="1084520"/>
    <lineage>
        <taxon>Bacteria</taxon>
        <taxon>Pseudomonadati</taxon>
        <taxon>Bacteroidota</taxon>
        <taxon>Chitinophagia</taxon>
        <taxon>Chitinophagales</taxon>
        <taxon>Chitinophagaceae</taxon>
        <taxon>Flaviaestuariibacter</taxon>
    </lineage>
</organism>
<evidence type="ECO:0000313" key="1">
    <source>
        <dbReference type="EMBL" id="GAA4317213.1"/>
    </source>
</evidence>
<dbReference type="Proteomes" id="UP001501725">
    <property type="component" value="Unassembled WGS sequence"/>
</dbReference>
<keyword evidence="2" id="KW-1185">Reference proteome</keyword>
<accession>A0ABP8G4K9</accession>
<gene>
    <name evidence="1" type="ORF">GCM10023184_00770</name>
</gene>
<evidence type="ECO:0008006" key="3">
    <source>
        <dbReference type="Google" id="ProtNLM"/>
    </source>
</evidence>